<evidence type="ECO:0000313" key="2">
    <source>
        <dbReference type="EMBL" id="CAH1107930.1"/>
    </source>
</evidence>
<sequence length="178" mass="20087">MEEPSGPSRTRYETLYSRRVRERITAASKPPTVNKVLTNLVKDTNSNQTATENQATPEHQNPIPDSHQISVQTAEKYETAENEQKKYREQETRKFGESGLQSKQPPSDSTHDEINDLQSSQYSFDGPRADANNESMEKPIKTLECSHSGSSSPNTDNSFEFHIDEHDSDTDTPDTIKN</sequence>
<feature type="compositionally biased region" description="Polar residues" evidence="1">
    <location>
        <begin position="145"/>
        <end position="158"/>
    </location>
</feature>
<evidence type="ECO:0000256" key="1">
    <source>
        <dbReference type="SAM" id="MobiDB-lite"/>
    </source>
</evidence>
<reference evidence="2" key="1">
    <citation type="submission" date="2022-01" db="EMBL/GenBank/DDBJ databases">
        <authorList>
            <person name="King R."/>
        </authorList>
    </citation>
    <scope>NUCLEOTIDE SEQUENCE</scope>
</reference>
<feature type="region of interest" description="Disordered" evidence="1">
    <location>
        <begin position="1"/>
        <end position="178"/>
    </location>
</feature>
<proteinExistence type="predicted"/>
<gene>
    <name evidence="2" type="ORF">PSYICH_LOCUS8520</name>
</gene>
<accession>A0A9P0GFI6</accession>
<dbReference type="AlphaFoldDB" id="A0A9P0GFI6"/>
<organism evidence="2 3">
    <name type="scientific">Psylliodes chrysocephalus</name>
    <dbReference type="NCBI Taxonomy" id="3402493"/>
    <lineage>
        <taxon>Eukaryota</taxon>
        <taxon>Metazoa</taxon>
        <taxon>Ecdysozoa</taxon>
        <taxon>Arthropoda</taxon>
        <taxon>Hexapoda</taxon>
        <taxon>Insecta</taxon>
        <taxon>Pterygota</taxon>
        <taxon>Neoptera</taxon>
        <taxon>Endopterygota</taxon>
        <taxon>Coleoptera</taxon>
        <taxon>Polyphaga</taxon>
        <taxon>Cucujiformia</taxon>
        <taxon>Chrysomeloidea</taxon>
        <taxon>Chrysomelidae</taxon>
        <taxon>Galerucinae</taxon>
        <taxon>Alticini</taxon>
        <taxon>Psylliodes</taxon>
    </lineage>
</organism>
<keyword evidence="3" id="KW-1185">Reference proteome</keyword>
<feature type="compositionally biased region" description="Polar residues" evidence="1">
    <location>
        <begin position="99"/>
        <end position="108"/>
    </location>
</feature>
<feature type="compositionally biased region" description="Basic and acidic residues" evidence="1">
    <location>
        <begin position="75"/>
        <end position="96"/>
    </location>
</feature>
<evidence type="ECO:0000313" key="3">
    <source>
        <dbReference type="Proteomes" id="UP001153636"/>
    </source>
</evidence>
<protein>
    <submittedName>
        <fullName evidence="2">Uncharacterized protein</fullName>
    </submittedName>
</protein>
<name>A0A9P0GFI6_9CUCU</name>
<feature type="compositionally biased region" description="Polar residues" evidence="1">
    <location>
        <begin position="35"/>
        <end position="59"/>
    </location>
</feature>
<dbReference type="Proteomes" id="UP001153636">
    <property type="component" value="Chromosome 3"/>
</dbReference>
<dbReference type="EMBL" id="OV651815">
    <property type="protein sequence ID" value="CAH1107930.1"/>
    <property type="molecule type" value="Genomic_DNA"/>
</dbReference>